<evidence type="ECO:0000256" key="11">
    <source>
        <dbReference type="RuleBase" id="RU004453"/>
    </source>
</evidence>
<dbReference type="Pfam" id="PF00704">
    <property type="entry name" value="Glyco_hydro_18"/>
    <property type="match status" value="1"/>
</dbReference>
<dbReference type="GO" id="GO:0008843">
    <property type="term" value="F:endochitinase activity"/>
    <property type="evidence" value="ECO:0007669"/>
    <property type="project" value="UniProtKB-EC"/>
</dbReference>
<dbReference type="PANTHER" id="PTHR45708">
    <property type="entry name" value="ENDOCHITINASE"/>
    <property type="match status" value="1"/>
</dbReference>
<dbReference type="GO" id="GO:0005576">
    <property type="term" value="C:extracellular region"/>
    <property type="evidence" value="ECO:0007669"/>
    <property type="project" value="TreeGrafter"/>
</dbReference>
<comment type="caution">
    <text evidence="13">The sequence shown here is derived from an EMBL/GenBank/DDBJ whole genome shotgun (WGS) entry which is preliminary data.</text>
</comment>
<name>A0AAV6W6B6_9LAMI</name>
<dbReference type="InterPro" id="IPR045321">
    <property type="entry name" value="Cts1-like"/>
</dbReference>
<dbReference type="InterPro" id="IPR001223">
    <property type="entry name" value="Glyco_hydro18_cat"/>
</dbReference>
<keyword evidence="4" id="KW-0146">Chitin degradation</keyword>
<evidence type="ECO:0000256" key="2">
    <source>
        <dbReference type="ARBA" id="ARBA00012729"/>
    </source>
</evidence>
<organism evidence="13 14">
    <name type="scientific">Buddleja alternifolia</name>
    <dbReference type="NCBI Taxonomy" id="168488"/>
    <lineage>
        <taxon>Eukaryota</taxon>
        <taxon>Viridiplantae</taxon>
        <taxon>Streptophyta</taxon>
        <taxon>Embryophyta</taxon>
        <taxon>Tracheophyta</taxon>
        <taxon>Spermatophyta</taxon>
        <taxon>Magnoliopsida</taxon>
        <taxon>eudicotyledons</taxon>
        <taxon>Gunneridae</taxon>
        <taxon>Pentapetalae</taxon>
        <taxon>asterids</taxon>
        <taxon>lamiids</taxon>
        <taxon>Lamiales</taxon>
        <taxon>Scrophulariaceae</taxon>
        <taxon>Buddlejeae</taxon>
        <taxon>Buddleja</taxon>
    </lineage>
</organism>
<evidence type="ECO:0000313" key="13">
    <source>
        <dbReference type="EMBL" id="KAG8363289.1"/>
    </source>
</evidence>
<dbReference type="InterPro" id="IPR050542">
    <property type="entry name" value="Glycosyl_Hydrlase18_Chitinase"/>
</dbReference>
<evidence type="ECO:0000256" key="6">
    <source>
        <dbReference type="ARBA" id="ARBA00023277"/>
    </source>
</evidence>
<evidence type="ECO:0000313" key="14">
    <source>
        <dbReference type="Proteomes" id="UP000826271"/>
    </source>
</evidence>
<gene>
    <name evidence="13" type="ORF">BUALT_Bualt19G0006600</name>
</gene>
<keyword evidence="14" id="KW-1185">Reference proteome</keyword>
<accession>A0AAV6W6B6</accession>
<keyword evidence="3 10" id="KW-0378">Hydrolase</keyword>
<dbReference type="GO" id="GO:0006032">
    <property type="term" value="P:chitin catabolic process"/>
    <property type="evidence" value="ECO:0007669"/>
    <property type="project" value="UniProtKB-KW"/>
</dbReference>
<evidence type="ECO:0000256" key="1">
    <source>
        <dbReference type="ARBA" id="ARBA00000822"/>
    </source>
</evidence>
<keyword evidence="7 10" id="KW-0326">Glycosidase</keyword>
<dbReference type="Proteomes" id="UP000826271">
    <property type="component" value="Unassembled WGS sequence"/>
</dbReference>
<dbReference type="InterPro" id="IPR001579">
    <property type="entry name" value="Glyco_hydro_18_chit_AS"/>
</dbReference>
<dbReference type="InterPro" id="IPR017853">
    <property type="entry name" value="GH"/>
</dbReference>
<evidence type="ECO:0000256" key="8">
    <source>
        <dbReference type="ARBA" id="ARBA00023326"/>
    </source>
</evidence>
<keyword evidence="5" id="KW-1015">Disulfide bond</keyword>
<dbReference type="PROSITE" id="PS01095">
    <property type="entry name" value="GH18_1"/>
    <property type="match status" value="1"/>
</dbReference>
<proteinExistence type="inferred from homology"/>
<feature type="domain" description="GH18" evidence="12">
    <location>
        <begin position="7"/>
        <end position="267"/>
    </location>
</feature>
<evidence type="ECO:0000256" key="7">
    <source>
        <dbReference type="ARBA" id="ARBA00023295"/>
    </source>
</evidence>
<dbReference type="SUPFAM" id="SSF51445">
    <property type="entry name" value="(Trans)glycosidases"/>
    <property type="match status" value="1"/>
</dbReference>
<comment type="function">
    <text evidence="9">This protein functions as a defense against chitin containing fungal pathogens.</text>
</comment>
<dbReference type="Gene3D" id="3.20.20.80">
    <property type="entry name" value="Glycosidases"/>
    <property type="match status" value="1"/>
</dbReference>
<dbReference type="EMBL" id="WHWC01000019">
    <property type="protein sequence ID" value="KAG8363289.1"/>
    <property type="molecule type" value="Genomic_DNA"/>
</dbReference>
<dbReference type="AlphaFoldDB" id="A0AAV6W6B6"/>
<comment type="similarity">
    <text evidence="11">Belongs to the glycosyl hydrolase 18 family.</text>
</comment>
<evidence type="ECO:0000256" key="3">
    <source>
        <dbReference type="ARBA" id="ARBA00022801"/>
    </source>
</evidence>
<dbReference type="EC" id="3.2.1.14" evidence="2"/>
<dbReference type="CDD" id="cd02877">
    <property type="entry name" value="GH18_hevamine_XipI_class_III"/>
    <property type="match status" value="1"/>
</dbReference>
<evidence type="ECO:0000256" key="5">
    <source>
        <dbReference type="ARBA" id="ARBA00023157"/>
    </source>
</evidence>
<evidence type="ECO:0000256" key="10">
    <source>
        <dbReference type="RuleBase" id="RU000489"/>
    </source>
</evidence>
<evidence type="ECO:0000256" key="4">
    <source>
        <dbReference type="ARBA" id="ARBA00023024"/>
    </source>
</evidence>
<dbReference type="FunFam" id="3.20.20.80:FF:000015">
    <property type="entry name" value="Acidic endochitinase SE2"/>
    <property type="match status" value="1"/>
</dbReference>
<evidence type="ECO:0000259" key="12">
    <source>
        <dbReference type="PROSITE" id="PS51910"/>
    </source>
</evidence>
<evidence type="ECO:0000256" key="9">
    <source>
        <dbReference type="ARBA" id="ARBA00059418"/>
    </source>
</evidence>
<comment type="catalytic activity">
    <reaction evidence="1">
        <text>Random endo-hydrolysis of N-acetyl-beta-D-glucosaminide (1-&gt;4)-beta-linkages in chitin and chitodextrins.</text>
        <dbReference type="EC" id="3.2.1.14"/>
    </reaction>
</comment>
<dbReference type="GO" id="GO:0000272">
    <property type="term" value="P:polysaccharide catabolic process"/>
    <property type="evidence" value="ECO:0007669"/>
    <property type="project" value="UniProtKB-KW"/>
</dbReference>
<protein>
    <recommendedName>
        <fullName evidence="2">chitinase</fullName>
        <ecNumber evidence="2">3.2.1.14</ecNumber>
    </recommendedName>
</protein>
<keyword evidence="8" id="KW-0624">Polysaccharide degradation</keyword>
<dbReference type="PANTHER" id="PTHR45708:SF40">
    <property type="entry name" value="BASIC ENDOCHITINASE"/>
    <property type="match status" value="1"/>
</dbReference>
<sequence length="267" mass="28977">MISNTKAGIAVYWGQNVNEGLLRDTCSSGLYKVVNIAFLSTFGNGQTPRLNLAGHCYPDGGGCQMLSNSIKQCQDQGIKVLLSIGADDAHSVADYLWNNFLGGQSDSRPLGDAVLDGIDFDIEAGEDHYSDLAGKLFQYGQQGRKVYLTAAPQCPFPDTRLGNALQTGFFDFVFVQFYNNPQCEYVSSDPDMFKNSWNQWTSVPAGKIYIGLPATQDAAGSGYVPNQVLISEVLPFAKGSSKYGGIMLWDRFHDKQSGYSAAVKGSV</sequence>
<dbReference type="PROSITE" id="PS51910">
    <property type="entry name" value="GH18_2"/>
    <property type="match status" value="1"/>
</dbReference>
<reference evidence="13" key="1">
    <citation type="submission" date="2019-10" db="EMBL/GenBank/DDBJ databases">
        <authorList>
            <person name="Zhang R."/>
            <person name="Pan Y."/>
            <person name="Wang J."/>
            <person name="Ma R."/>
            <person name="Yu S."/>
        </authorList>
    </citation>
    <scope>NUCLEOTIDE SEQUENCE</scope>
    <source>
        <strain evidence="13">LA-IB0</strain>
        <tissue evidence="13">Leaf</tissue>
    </source>
</reference>
<keyword evidence="6" id="KW-0119">Carbohydrate metabolism</keyword>